<dbReference type="PROSITE" id="PS51257">
    <property type="entry name" value="PROKAR_LIPOPROTEIN"/>
    <property type="match status" value="1"/>
</dbReference>
<reference evidence="1 2" key="1">
    <citation type="submission" date="2020-03" db="EMBL/GenBank/DDBJ databases">
        <title>Cyclobacterium plantarum sp. nov., a marine bacterium isolated from a coastal-marine wetland.</title>
        <authorList>
            <person name="Sanchez-Porro C."/>
            <person name="Ventosa A."/>
            <person name="Amoozegar M."/>
        </authorList>
    </citation>
    <scope>NUCLEOTIDE SEQUENCE [LARGE SCALE GENOMIC DNA]</scope>
    <source>
        <strain evidence="1 2">GBPx2</strain>
    </source>
</reference>
<evidence type="ECO:0008006" key="3">
    <source>
        <dbReference type="Google" id="ProtNLM"/>
    </source>
</evidence>
<proteinExistence type="predicted"/>
<comment type="caution">
    <text evidence="1">The sequence shown here is derived from an EMBL/GenBank/DDBJ whole genome shotgun (WGS) entry which is preliminary data.</text>
</comment>
<keyword evidence="2" id="KW-1185">Reference proteome</keyword>
<dbReference type="Proteomes" id="UP000649799">
    <property type="component" value="Unassembled WGS sequence"/>
</dbReference>
<sequence length="285" mass="31187">MKSIKFCICLILLISCENFEASHKEISNPTHSYLNEIEDLKSLYVQSIDIGLEALENKNSKTKQNEPYLNQEEFVMGILKVMDKDQMVLENGVKRKFIHELEKFIPNNNIQARINNNMLFESKIFSLHQEEILIPFINDLELSNNPQHSKNVAISFQNEIINDSNLNYEEKISLLSITSGTIVFSEFILNDGIEKMRDKLIPDNNDQIETLGCSVNMRNVWLGAVLSAGAGAIGGAKIGCTGGVVAGPFGVAGGCVGGAVMGGATGFISGAFMTAGAELLGSCFR</sequence>
<dbReference type="RefSeq" id="WP_166142262.1">
    <property type="nucleotide sequence ID" value="NZ_JAANYN010000001.1"/>
</dbReference>
<dbReference type="EMBL" id="JAANYN010000001">
    <property type="protein sequence ID" value="NHE55392.1"/>
    <property type="molecule type" value="Genomic_DNA"/>
</dbReference>
<protein>
    <recommendedName>
        <fullName evidence="3">Glycine zipper family protein</fullName>
    </recommendedName>
</protein>
<gene>
    <name evidence="1" type="ORF">G9Q97_01035</name>
</gene>
<evidence type="ECO:0000313" key="1">
    <source>
        <dbReference type="EMBL" id="NHE55392.1"/>
    </source>
</evidence>
<evidence type="ECO:0000313" key="2">
    <source>
        <dbReference type="Proteomes" id="UP000649799"/>
    </source>
</evidence>
<accession>A0ABX0H1S5</accession>
<name>A0ABX0H1S5_9BACT</name>
<organism evidence="1 2">
    <name type="scientific">Cyclobacterium plantarum</name>
    <dbReference type="NCBI Taxonomy" id="2716263"/>
    <lineage>
        <taxon>Bacteria</taxon>
        <taxon>Pseudomonadati</taxon>
        <taxon>Bacteroidota</taxon>
        <taxon>Cytophagia</taxon>
        <taxon>Cytophagales</taxon>
        <taxon>Cyclobacteriaceae</taxon>
        <taxon>Cyclobacterium</taxon>
    </lineage>
</organism>